<organism evidence="4 5">
    <name type="scientific">Deinococcus phoenicis</name>
    <dbReference type="NCBI Taxonomy" id="1476583"/>
    <lineage>
        <taxon>Bacteria</taxon>
        <taxon>Thermotogati</taxon>
        <taxon>Deinococcota</taxon>
        <taxon>Deinococci</taxon>
        <taxon>Deinococcales</taxon>
        <taxon>Deinococcaceae</taxon>
        <taxon>Deinococcus</taxon>
    </lineage>
</organism>
<dbReference type="STRING" id="1476583.DEIPH_ctg064orf0038"/>
<keyword evidence="1" id="KW-0472">Membrane</keyword>
<dbReference type="eggNOG" id="COG2203">
    <property type="taxonomic scope" value="Bacteria"/>
</dbReference>
<dbReference type="Proteomes" id="UP000020492">
    <property type="component" value="Unassembled WGS sequence"/>
</dbReference>
<feature type="transmembrane region" description="Helical" evidence="1">
    <location>
        <begin position="48"/>
        <end position="66"/>
    </location>
</feature>
<dbReference type="EMBL" id="JHAC01000061">
    <property type="protein sequence ID" value="EYB66872.1"/>
    <property type="molecule type" value="Genomic_DNA"/>
</dbReference>
<dbReference type="InterPro" id="IPR037522">
    <property type="entry name" value="HD_GYP_dom"/>
</dbReference>
<dbReference type="PROSITE" id="PS51832">
    <property type="entry name" value="HD_GYP"/>
    <property type="match status" value="1"/>
</dbReference>
<name>A0A016QLV7_9DEIO</name>
<dbReference type="SMART" id="SM00471">
    <property type="entry name" value="HDc"/>
    <property type="match status" value="1"/>
</dbReference>
<dbReference type="NCBIfam" id="TIGR00277">
    <property type="entry name" value="HDIG"/>
    <property type="match status" value="1"/>
</dbReference>
<dbReference type="InterPro" id="IPR003607">
    <property type="entry name" value="HD/PDEase_dom"/>
</dbReference>
<feature type="domain" description="HD" evidence="2">
    <location>
        <begin position="282"/>
        <end position="405"/>
    </location>
</feature>
<dbReference type="PANTHER" id="PTHR45228">
    <property type="entry name" value="CYCLIC DI-GMP PHOSPHODIESTERASE TM_0186-RELATED"/>
    <property type="match status" value="1"/>
</dbReference>
<evidence type="ECO:0000313" key="4">
    <source>
        <dbReference type="EMBL" id="EYB66872.1"/>
    </source>
</evidence>
<feature type="domain" description="HD-GYP" evidence="3">
    <location>
        <begin position="260"/>
        <end position="454"/>
    </location>
</feature>
<accession>A0A016QLV7</accession>
<proteinExistence type="predicted"/>
<dbReference type="PATRIC" id="fig|1476583.3.peg.3085"/>
<dbReference type="Gene3D" id="1.10.3210.10">
    <property type="entry name" value="Hypothetical protein af1432"/>
    <property type="match status" value="1"/>
</dbReference>
<dbReference type="Pfam" id="PF13487">
    <property type="entry name" value="HD_5"/>
    <property type="match status" value="1"/>
</dbReference>
<dbReference type="AlphaFoldDB" id="A0A016QLV7"/>
<dbReference type="RefSeq" id="WP_235183262.1">
    <property type="nucleotide sequence ID" value="NZ_JHAC01000061.1"/>
</dbReference>
<evidence type="ECO:0000259" key="2">
    <source>
        <dbReference type="PROSITE" id="PS51831"/>
    </source>
</evidence>
<evidence type="ECO:0000256" key="1">
    <source>
        <dbReference type="SAM" id="Phobius"/>
    </source>
</evidence>
<gene>
    <name evidence="4" type="ORF">DEIPH_ctg064orf0038</name>
</gene>
<dbReference type="CDD" id="cd00077">
    <property type="entry name" value="HDc"/>
    <property type="match status" value="1"/>
</dbReference>
<sequence length="454" mass="50115">MIHRRPLFFLSLLLGLAALGYAALTRQQGLMAGAALLLTVLAGSRGEAWRWAALVAYPVAFIASLALHRAAPGAAPTLAELLGGLLVLATLGVLTVRGQATAAELAWTRKTMQALQTGSERLAQARNGEAIVRAGVDILDRLGVAPNVAFVAYRQGTPQILGARGAFERHLERPIQPSDDDSRSVQADHWVAEEVLALLKRGERLHHHVAPVYDRTERHLGMLILTRPGSAFSEEETAVIAAFARLLGAQLGQWQAICDLRDANDLTLRSLGAALECRDDDTGGHTLRVVSTSVRLARQLGWDEDRVRALRWGAYLHDLGKLAIPDRVLHKDGPLDPDERRIIQRHTVIGYDMLQDLHFLPAETLDLVRYHHERWDGGGYPAGLRGQSIPESARLFAIVDVYDALTSVRSYKPAWSHEHALKEIRLQAGRQFDPQYVDAFVRLMTEHDNVRLVS</sequence>
<keyword evidence="1" id="KW-1133">Transmembrane helix</keyword>
<protein>
    <submittedName>
        <fullName evidence="4">Uncharacterized protein</fullName>
    </submittedName>
</protein>
<dbReference type="InterPro" id="IPR006675">
    <property type="entry name" value="HDIG_dom"/>
</dbReference>
<dbReference type="SUPFAM" id="SSF109604">
    <property type="entry name" value="HD-domain/PDEase-like"/>
    <property type="match status" value="1"/>
</dbReference>
<dbReference type="eggNOG" id="COG2206">
    <property type="taxonomic scope" value="Bacteria"/>
</dbReference>
<keyword evidence="1" id="KW-0812">Transmembrane</keyword>
<comment type="caution">
    <text evidence="4">The sequence shown here is derived from an EMBL/GenBank/DDBJ whole genome shotgun (WGS) entry which is preliminary data.</text>
</comment>
<evidence type="ECO:0000313" key="5">
    <source>
        <dbReference type="Proteomes" id="UP000020492"/>
    </source>
</evidence>
<dbReference type="InterPro" id="IPR006674">
    <property type="entry name" value="HD_domain"/>
</dbReference>
<keyword evidence="5" id="KW-1185">Reference proteome</keyword>
<feature type="transmembrane region" description="Helical" evidence="1">
    <location>
        <begin position="78"/>
        <end position="96"/>
    </location>
</feature>
<reference evidence="4 5" key="1">
    <citation type="submission" date="2014-03" db="EMBL/GenBank/DDBJ databases">
        <title>Draft genome sequence of Deinococcus phoenicis 1P10ME.</title>
        <authorList>
            <person name="Stepanov V.G."/>
            <person name="Vaishampayan P."/>
            <person name="Venkateswaran K."/>
            <person name="Fox G.E."/>
        </authorList>
    </citation>
    <scope>NUCLEOTIDE SEQUENCE [LARGE SCALE GENOMIC DNA]</scope>
    <source>
        <strain evidence="4 5">1P10ME</strain>
    </source>
</reference>
<evidence type="ECO:0000259" key="3">
    <source>
        <dbReference type="PROSITE" id="PS51832"/>
    </source>
</evidence>
<dbReference type="PROSITE" id="PS51831">
    <property type="entry name" value="HD"/>
    <property type="match status" value="1"/>
</dbReference>
<dbReference type="InterPro" id="IPR052020">
    <property type="entry name" value="Cyclic_di-GMP/3'3'-cGAMP_PDE"/>
</dbReference>